<dbReference type="InterPro" id="IPR000182">
    <property type="entry name" value="GNAT_dom"/>
</dbReference>
<dbReference type="InterPro" id="IPR016181">
    <property type="entry name" value="Acyl_CoA_acyltransferase"/>
</dbReference>
<dbReference type="GO" id="GO:0016747">
    <property type="term" value="F:acyltransferase activity, transferring groups other than amino-acyl groups"/>
    <property type="evidence" value="ECO:0007669"/>
    <property type="project" value="InterPro"/>
</dbReference>
<dbReference type="PROSITE" id="PS51186">
    <property type="entry name" value="GNAT"/>
    <property type="match status" value="1"/>
</dbReference>
<evidence type="ECO:0000313" key="5">
    <source>
        <dbReference type="Proteomes" id="UP000051298"/>
    </source>
</evidence>
<keyword evidence="2" id="KW-0012">Acyltransferase</keyword>
<dbReference type="InterPro" id="IPR050832">
    <property type="entry name" value="Bact_Acetyltransf"/>
</dbReference>
<protein>
    <submittedName>
        <fullName evidence="4">Aminoalkylphosphonic acid N-acetyltransferase</fullName>
    </submittedName>
</protein>
<proteinExistence type="predicted"/>
<dbReference type="AlphaFoldDB" id="A0A0P1FGH7"/>
<dbReference type="CDD" id="cd04301">
    <property type="entry name" value="NAT_SF"/>
    <property type="match status" value="1"/>
</dbReference>
<dbReference type="Proteomes" id="UP000051298">
    <property type="component" value="Unassembled WGS sequence"/>
</dbReference>
<dbReference type="STRING" id="266809.PM03_14505"/>
<keyword evidence="1 4" id="KW-0808">Transferase</keyword>
<name>A0A0P1FGH7_9RHOB</name>
<dbReference type="eggNOG" id="COG0456">
    <property type="taxonomic scope" value="Bacteria"/>
</dbReference>
<gene>
    <name evidence="4" type="ORF">THS5294_01382</name>
</gene>
<accession>A0A0P1FGH7</accession>
<evidence type="ECO:0000256" key="2">
    <source>
        <dbReference type="ARBA" id="ARBA00023315"/>
    </source>
</evidence>
<dbReference type="RefSeq" id="WP_082644967.1">
    <property type="nucleotide sequence ID" value="NZ_CYRX01000024.1"/>
</dbReference>
<dbReference type="PANTHER" id="PTHR43877">
    <property type="entry name" value="AMINOALKYLPHOSPHONATE N-ACETYLTRANSFERASE-RELATED-RELATED"/>
    <property type="match status" value="1"/>
</dbReference>
<sequence>MTGIQPLSIRPIGAEDYSVWRALWAGYLAYYETSLPDTVIDTAFERLMSDEPTTFQGRLALRDGQALGLVHYVFHPHMWRVEPVCYLQDLFTLPEARGQGVARALVQSVYDAADAAGAPRVYWLTQEFNYKGRMLYDQVGTKTPFIRYDRPPK</sequence>
<dbReference type="SUPFAM" id="SSF55729">
    <property type="entry name" value="Acyl-CoA N-acyltransferases (Nat)"/>
    <property type="match status" value="1"/>
</dbReference>
<evidence type="ECO:0000259" key="3">
    <source>
        <dbReference type="PROSITE" id="PS51186"/>
    </source>
</evidence>
<reference evidence="4 5" key="1">
    <citation type="submission" date="2015-09" db="EMBL/GenBank/DDBJ databases">
        <authorList>
            <consortium name="Swine Surveillance"/>
        </authorList>
    </citation>
    <scope>NUCLEOTIDE SEQUENCE [LARGE SCALE GENOMIC DNA]</scope>
    <source>
        <strain evidence="4 5">CECT 5294</strain>
    </source>
</reference>
<feature type="domain" description="N-acetyltransferase" evidence="3">
    <location>
        <begin position="7"/>
        <end position="153"/>
    </location>
</feature>
<evidence type="ECO:0000313" key="4">
    <source>
        <dbReference type="EMBL" id="CUH60093.1"/>
    </source>
</evidence>
<dbReference type="EMBL" id="CYRX01000024">
    <property type="protein sequence ID" value="CUH60093.1"/>
    <property type="molecule type" value="Genomic_DNA"/>
</dbReference>
<dbReference type="PANTHER" id="PTHR43877:SF2">
    <property type="entry name" value="AMINOALKYLPHOSPHONATE N-ACETYLTRANSFERASE-RELATED"/>
    <property type="match status" value="1"/>
</dbReference>
<organism evidence="4 5">
    <name type="scientific">Thalassobacter stenotrophicus</name>
    <dbReference type="NCBI Taxonomy" id="266809"/>
    <lineage>
        <taxon>Bacteria</taxon>
        <taxon>Pseudomonadati</taxon>
        <taxon>Pseudomonadota</taxon>
        <taxon>Alphaproteobacteria</taxon>
        <taxon>Rhodobacterales</taxon>
        <taxon>Roseobacteraceae</taxon>
        <taxon>Thalassobacter</taxon>
    </lineage>
</organism>
<dbReference type="Gene3D" id="3.40.630.30">
    <property type="match status" value="1"/>
</dbReference>
<evidence type="ECO:0000256" key="1">
    <source>
        <dbReference type="ARBA" id="ARBA00022679"/>
    </source>
</evidence>
<dbReference type="Pfam" id="PF00583">
    <property type="entry name" value="Acetyltransf_1"/>
    <property type="match status" value="1"/>
</dbReference>